<dbReference type="SUPFAM" id="SSF52058">
    <property type="entry name" value="L domain-like"/>
    <property type="match status" value="1"/>
</dbReference>
<name>A0A9R1VV77_LACSA</name>
<sequence>MDNECQKLAELKISYSNLRTLDLGMTPNLMKLDLKECRKLVELQTRIECLKKLVHVDLSGCLRFRSFKFQIKSCSSRSVDESLEIGPFAELHLHVQSLERCRLHPDNKLPTFGFDCVYKEDRPLLTRNLEMLISLGMCACTNFEMFSRSIFGLRQLIKLEHEDNFLEEIKDLDQLESLEELILFSTNINYLPHSIYMWKHLKSLKLTSCWLLEKLPEILDTSESEKS</sequence>
<reference evidence="1 2" key="1">
    <citation type="journal article" date="2017" name="Nat. Commun.">
        <title>Genome assembly with in vitro proximity ligation data and whole-genome triplication in lettuce.</title>
        <authorList>
            <person name="Reyes-Chin-Wo S."/>
            <person name="Wang Z."/>
            <person name="Yang X."/>
            <person name="Kozik A."/>
            <person name="Arikit S."/>
            <person name="Song C."/>
            <person name="Xia L."/>
            <person name="Froenicke L."/>
            <person name="Lavelle D.O."/>
            <person name="Truco M.J."/>
            <person name="Xia R."/>
            <person name="Zhu S."/>
            <person name="Xu C."/>
            <person name="Xu H."/>
            <person name="Xu X."/>
            <person name="Cox K."/>
            <person name="Korf I."/>
            <person name="Meyers B.C."/>
            <person name="Michelmore R.W."/>
        </authorList>
    </citation>
    <scope>NUCLEOTIDE SEQUENCE [LARGE SCALE GENOMIC DNA]</scope>
    <source>
        <strain evidence="2">cv. Salinas</strain>
        <tissue evidence="1">Seedlings</tissue>
    </source>
</reference>
<proteinExistence type="predicted"/>
<keyword evidence="2" id="KW-1185">Reference proteome</keyword>
<dbReference type="AlphaFoldDB" id="A0A9R1VV77"/>
<gene>
    <name evidence="1" type="ORF">LSAT_V11C400215620</name>
</gene>
<organism evidence="1 2">
    <name type="scientific">Lactuca sativa</name>
    <name type="common">Garden lettuce</name>
    <dbReference type="NCBI Taxonomy" id="4236"/>
    <lineage>
        <taxon>Eukaryota</taxon>
        <taxon>Viridiplantae</taxon>
        <taxon>Streptophyta</taxon>
        <taxon>Embryophyta</taxon>
        <taxon>Tracheophyta</taxon>
        <taxon>Spermatophyta</taxon>
        <taxon>Magnoliopsida</taxon>
        <taxon>eudicotyledons</taxon>
        <taxon>Gunneridae</taxon>
        <taxon>Pentapetalae</taxon>
        <taxon>asterids</taxon>
        <taxon>campanulids</taxon>
        <taxon>Asterales</taxon>
        <taxon>Asteraceae</taxon>
        <taxon>Cichorioideae</taxon>
        <taxon>Cichorieae</taxon>
        <taxon>Lactucinae</taxon>
        <taxon>Lactuca</taxon>
    </lineage>
</organism>
<evidence type="ECO:0000313" key="1">
    <source>
        <dbReference type="EMBL" id="KAJ0211542.1"/>
    </source>
</evidence>
<comment type="caution">
    <text evidence="1">The sequence shown here is derived from an EMBL/GenBank/DDBJ whole genome shotgun (WGS) entry which is preliminary data.</text>
</comment>
<accession>A0A9R1VV77</accession>
<protein>
    <submittedName>
        <fullName evidence="1">Uncharacterized protein</fullName>
    </submittedName>
</protein>
<dbReference type="Gene3D" id="3.80.10.10">
    <property type="entry name" value="Ribonuclease Inhibitor"/>
    <property type="match status" value="2"/>
</dbReference>
<dbReference type="InterPro" id="IPR032675">
    <property type="entry name" value="LRR_dom_sf"/>
</dbReference>
<dbReference type="Proteomes" id="UP000235145">
    <property type="component" value="Unassembled WGS sequence"/>
</dbReference>
<evidence type="ECO:0000313" key="2">
    <source>
        <dbReference type="Proteomes" id="UP000235145"/>
    </source>
</evidence>
<dbReference type="EMBL" id="NBSK02000004">
    <property type="protein sequence ID" value="KAJ0211542.1"/>
    <property type="molecule type" value="Genomic_DNA"/>
</dbReference>